<keyword evidence="2 13" id="KW-0639">Primosome</keyword>
<dbReference type="GO" id="GO:0003677">
    <property type="term" value="F:DNA binding"/>
    <property type="evidence" value="ECO:0007669"/>
    <property type="project" value="UniProtKB-UniRule"/>
</dbReference>
<keyword evidence="6 13" id="KW-0347">Helicase</keyword>
<organism evidence="16 17">
    <name type="scientific">Sedimentisphaera cyanobacteriorum</name>
    <dbReference type="NCBI Taxonomy" id="1940790"/>
    <lineage>
        <taxon>Bacteria</taxon>
        <taxon>Pseudomonadati</taxon>
        <taxon>Planctomycetota</taxon>
        <taxon>Phycisphaerae</taxon>
        <taxon>Sedimentisphaerales</taxon>
        <taxon>Sedimentisphaeraceae</taxon>
        <taxon>Sedimentisphaera</taxon>
    </lineage>
</organism>
<feature type="domain" description="SF4 helicase" evidence="15">
    <location>
        <begin position="206"/>
        <end position="474"/>
    </location>
</feature>
<dbReference type="FunFam" id="3.40.50.300:FF:000076">
    <property type="entry name" value="Replicative DNA helicase"/>
    <property type="match status" value="1"/>
</dbReference>
<dbReference type="GO" id="GO:0006269">
    <property type="term" value="P:DNA replication, synthesis of primer"/>
    <property type="evidence" value="ECO:0007669"/>
    <property type="project" value="UniProtKB-UniRule"/>
</dbReference>
<dbReference type="GO" id="GO:1990077">
    <property type="term" value="C:primosome complex"/>
    <property type="evidence" value="ECO:0007669"/>
    <property type="project" value="UniProtKB-UniRule"/>
</dbReference>
<reference evidence="17" key="1">
    <citation type="submission" date="2017-02" db="EMBL/GenBank/DDBJ databases">
        <title>Comparative genomics and description of representatives of a novel lineage of planctomycetes thriving in anoxic sediments.</title>
        <authorList>
            <person name="Spring S."/>
            <person name="Bunk B."/>
            <person name="Sproer C."/>
            <person name="Klenk H.-P."/>
        </authorList>
    </citation>
    <scope>NUCLEOTIDE SEQUENCE [LARGE SCALE GENOMIC DNA]</scope>
    <source>
        <strain evidence="17">L21-RPul-D3</strain>
    </source>
</reference>
<proteinExistence type="inferred from homology"/>
<dbReference type="PANTHER" id="PTHR30153">
    <property type="entry name" value="REPLICATIVE DNA HELICASE DNAB"/>
    <property type="match status" value="1"/>
</dbReference>
<evidence type="ECO:0000256" key="1">
    <source>
        <dbReference type="ARBA" id="ARBA00008428"/>
    </source>
</evidence>
<keyword evidence="4 13" id="KW-0547">Nucleotide-binding</keyword>
<evidence type="ECO:0000256" key="5">
    <source>
        <dbReference type="ARBA" id="ARBA00022801"/>
    </source>
</evidence>
<name>A0A1Q2HMW3_9BACT</name>
<dbReference type="InterPro" id="IPR007693">
    <property type="entry name" value="DNA_helicase_DnaB-like_N"/>
</dbReference>
<dbReference type="STRING" id="1940790.L21SP3_00419"/>
<dbReference type="OrthoDB" id="9773982at2"/>
<evidence type="ECO:0000313" key="16">
    <source>
        <dbReference type="EMBL" id="AQQ08631.1"/>
    </source>
</evidence>
<evidence type="ECO:0000256" key="6">
    <source>
        <dbReference type="ARBA" id="ARBA00022806"/>
    </source>
</evidence>
<dbReference type="PANTHER" id="PTHR30153:SF2">
    <property type="entry name" value="REPLICATIVE DNA HELICASE"/>
    <property type="match status" value="1"/>
</dbReference>
<evidence type="ECO:0000256" key="4">
    <source>
        <dbReference type="ARBA" id="ARBA00022741"/>
    </source>
</evidence>
<dbReference type="InterPro" id="IPR036185">
    <property type="entry name" value="DNA_heli_DnaB-like_N_sf"/>
</dbReference>
<evidence type="ECO:0000256" key="8">
    <source>
        <dbReference type="ARBA" id="ARBA00023125"/>
    </source>
</evidence>
<dbReference type="Gene3D" id="3.40.50.300">
    <property type="entry name" value="P-loop containing nucleotide triphosphate hydrolases"/>
    <property type="match status" value="1"/>
</dbReference>
<dbReference type="Pfam" id="PF03796">
    <property type="entry name" value="DnaB_C"/>
    <property type="match status" value="1"/>
</dbReference>
<keyword evidence="7 13" id="KW-0067">ATP-binding</keyword>
<keyword evidence="8 13" id="KW-0238">DNA-binding</keyword>
<keyword evidence="17" id="KW-1185">Reference proteome</keyword>
<evidence type="ECO:0000256" key="2">
    <source>
        <dbReference type="ARBA" id="ARBA00022515"/>
    </source>
</evidence>
<dbReference type="InterPro" id="IPR007694">
    <property type="entry name" value="DNA_helicase_DnaB-like_C"/>
</dbReference>
<dbReference type="NCBIfam" id="NF004384">
    <property type="entry name" value="PRK05748.1"/>
    <property type="match status" value="1"/>
</dbReference>
<feature type="region of interest" description="Disordered" evidence="14">
    <location>
        <begin position="1"/>
        <end position="26"/>
    </location>
</feature>
<dbReference type="GO" id="GO:0005829">
    <property type="term" value="C:cytosol"/>
    <property type="evidence" value="ECO:0007669"/>
    <property type="project" value="TreeGrafter"/>
</dbReference>
<evidence type="ECO:0000256" key="10">
    <source>
        <dbReference type="ARBA" id="ARBA00044932"/>
    </source>
</evidence>
<evidence type="ECO:0000256" key="9">
    <source>
        <dbReference type="ARBA" id="ARBA00023235"/>
    </source>
</evidence>
<evidence type="ECO:0000256" key="14">
    <source>
        <dbReference type="SAM" id="MobiDB-lite"/>
    </source>
</evidence>
<accession>A0A1Q2HMW3</accession>
<dbReference type="InterPro" id="IPR007692">
    <property type="entry name" value="DNA_helicase_DnaB"/>
</dbReference>
<dbReference type="InterPro" id="IPR003593">
    <property type="entry name" value="AAA+_ATPase"/>
</dbReference>
<sequence>MSSQKPSQKTQKNNSSNESSQPQRSSNYDLIQAKSLPESYEAEVSVLGSMILDRNCVNDVVQKLSPDSFYRPENRIIYESLVALYEQLPPDKNMDLVLIKDELLRRNQFEDAGGQEYLKKIPASVATTANAEYYTEIVHEKYILRQLINVVSEVLEEAYNPAGEISDKLDQAEKKIFEVTGERVTGEAESMRDLLVKAFEEIDKRTGEAITGIPTGFTQLDTMTTGLHEGELIIMAGRPSMGKTSFAMNIAEHIGADEEQPVLIFSLEMGRLQLAERMLCSRGMIDSQAVRRGVMDSEVFQELLDTSENLSQAPIFIDDTPGMTPLEIRAKARRLKAQYDIKAVFVDYLQLMSLGGRVESRQNEISAISRQLKAMARELDVPVIVLSQLNRAAEQREDHRPRMSDLRESGSIEQDADVVMLIHREDYYHRQEAEYEFDNEAEIIIAKQRNGPTGIVKLKFHGEFTRFDNISTIDEPF</sequence>
<evidence type="ECO:0000256" key="12">
    <source>
        <dbReference type="NCBIfam" id="TIGR00665"/>
    </source>
</evidence>
<dbReference type="SUPFAM" id="SSF48024">
    <property type="entry name" value="N-terminal domain of DnaB helicase"/>
    <property type="match status" value="1"/>
</dbReference>
<protein>
    <recommendedName>
        <fullName evidence="12 13">Replicative DNA helicase</fullName>
        <ecNumber evidence="12 13">5.6.2.3</ecNumber>
    </recommendedName>
</protein>
<keyword evidence="5 13" id="KW-0378">Hydrolase</keyword>
<gene>
    <name evidence="16" type="primary">dnaC</name>
    <name evidence="16" type="ORF">L21SP3_00419</name>
</gene>
<evidence type="ECO:0000256" key="7">
    <source>
        <dbReference type="ARBA" id="ARBA00022840"/>
    </source>
</evidence>
<dbReference type="KEGG" id="pbu:L21SP3_00419"/>
<dbReference type="GO" id="GO:0042802">
    <property type="term" value="F:identical protein binding"/>
    <property type="evidence" value="ECO:0007669"/>
    <property type="project" value="UniProtKB-ARBA"/>
</dbReference>
<dbReference type="Pfam" id="PF00772">
    <property type="entry name" value="DnaB"/>
    <property type="match status" value="1"/>
</dbReference>
<evidence type="ECO:0000256" key="13">
    <source>
        <dbReference type="RuleBase" id="RU362085"/>
    </source>
</evidence>
<dbReference type="CDD" id="cd00984">
    <property type="entry name" value="DnaB_C"/>
    <property type="match status" value="1"/>
</dbReference>
<dbReference type="InterPro" id="IPR027417">
    <property type="entry name" value="P-loop_NTPase"/>
</dbReference>
<dbReference type="EC" id="5.6.2.3" evidence="12 13"/>
<dbReference type="InterPro" id="IPR016136">
    <property type="entry name" value="DNA_helicase_N/primase_C"/>
</dbReference>
<evidence type="ECO:0000256" key="11">
    <source>
        <dbReference type="ARBA" id="ARBA00048954"/>
    </source>
</evidence>
<dbReference type="NCBIfam" id="TIGR00665">
    <property type="entry name" value="DnaB"/>
    <property type="match status" value="1"/>
</dbReference>
<dbReference type="Proteomes" id="UP000188273">
    <property type="component" value="Chromosome"/>
</dbReference>
<evidence type="ECO:0000256" key="3">
    <source>
        <dbReference type="ARBA" id="ARBA00022705"/>
    </source>
</evidence>
<comment type="function">
    <text evidence="10 13">The main replicative DNA helicase, it participates in initiation and elongation during chromosome replication. Travels ahead of the DNA replisome, separating dsDNA into templates for DNA synthesis. A processive ATP-dependent 5'-3' DNA helicase it has DNA-dependent ATPase activity.</text>
</comment>
<dbReference type="EMBL" id="CP019633">
    <property type="protein sequence ID" value="AQQ08631.1"/>
    <property type="molecule type" value="Genomic_DNA"/>
</dbReference>
<evidence type="ECO:0000259" key="15">
    <source>
        <dbReference type="PROSITE" id="PS51199"/>
    </source>
</evidence>
<dbReference type="AlphaFoldDB" id="A0A1Q2HMW3"/>
<comment type="similarity">
    <text evidence="1 13">Belongs to the helicase family. DnaB subfamily.</text>
</comment>
<dbReference type="Gene3D" id="1.10.860.10">
    <property type="entry name" value="DNAb Helicase, Chain A"/>
    <property type="match status" value="1"/>
</dbReference>
<dbReference type="SUPFAM" id="SSF52540">
    <property type="entry name" value="P-loop containing nucleoside triphosphate hydrolases"/>
    <property type="match status" value="1"/>
</dbReference>
<evidence type="ECO:0000313" key="17">
    <source>
        <dbReference type="Proteomes" id="UP000188273"/>
    </source>
</evidence>
<comment type="catalytic activity">
    <reaction evidence="11 13">
        <text>ATP + H2O = ADP + phosphate + H(+)</text>
        <dbReference type="Rhea" id="RHEA:13065"/>
        <dbReference type="ChEBI" id="CHEBI:15377"/>
        <dbReference type="ChEBI" id="CHEBI:15378"/>
        <dbReference type="ChEBI" id="CHEBI:30616"/>
        <dbReference type="ChEBI" id="CHEBI:43474"/>
        <dbReference type="ChEBI" id="CHEBI:456216"/>
        <dbReference type="EC" id="5.6.2.3"/>
    </reaction>
</comment>
<dbReference type="GO" id="GO:0005524">
    <property type="term" value="F:ATP binding"/>
    <property type="evidence" value="ECO:0007669"/>
    <property type="project" value="UniProtKB-UniRule"/>
</dbReference>
<keyword evidence="3 13" id="KW-0235">DNA replication</keyword>
<keyword evidence="9" id="KW-0413">Isomerase</keyword>
<dbReference type="SMART" id="SM00382">
    <property type="entry name" value="AAA"/>
    <property type="match status" value="1"/>
</dbReference>
<dbReference type="GO" id="GO:0016887">
    <property type="term" value="F:ATP hydrolysis activity"/>
    <property type="evidence" value="ECO:0007669"/>
    <property type="project" value="RHEA"/>
</dbReference>
<dbReference type="GO" id="GO:0043139">
    <property type="term" value="F:5'-3' DNA helicase activity"/>
    <property type="evidence" value="ECO:0007669"/>
    <property type="project" value="UniProtKB-EC"/>
</dbReference>
<dbReference type="FunFam" id="1.10.860.10:FF:000001">
    <property type="entry name" value="Replicative DNA helicase"/>
    <property type="match status" value="1"/>
</dbReference>
<dbReference type="PROSITE" id="PS51199">
    <property type="entry name" value="SF4_HELICASE"/>
    <property type="match status" value="1"/>
</dbReference>